<reference evidence="1 2" key="1">
    <citation type="journal article" date="2024" name="Int. J. Syst. Evol. Microbiol.">
        <title>Proposal of Lactobacillus amylovorus subsp. animalis subsp. nov. and an emended description of Lactobacillus amylovorus.</title>
        <authorList>
            <person name="Yamane K."/>
            <person name="Tanizawa Y."/>
            <person name="Kobayashi H."/>
            <person name="Kamizono T."/>
            <person name="Kojima Y."/>
            <person name="Takagi H."/>
            <person name="Tohno M."/>
        </authorList>
    </citation>
    <scope>NUCLEOTIDE SEQUENCE [LARGE SCALE GENOMIC DNA]</scope>
    <source>
        <strain evidence="1 2">TKL145</strain>
    </source>
</reference>
<organism evidence="1 2">
    <name type="scientific">Lactobacillus amylovorus subsp. animalium</name>
    <dbReference type="NCBI Taxonomy" id="3378536"/>
    <lineage>
        <taxon>Bacteria</taxon>
        <taxon>Bacillati</taxon>
        <taxon>Bacillota</taxon>
        <taxon>Bacilli</taxon>
        <taxon>Lactobacillales</taxon>
        <taxon>Lactobacillaceae</taxon>
        <taxon>Lactobacillus</taxon>
    </lineage>
</organism>
<reference evidence="2" key="2">
    <citation type="submission" date="2024-01" db="EMBL/GenBank/DDBJ databases">
        <title>Draft genome sequence of Lactobacillus amylovorus strain TKL145.</title>
        <authorList>
            <person name="Tohno M."/>
            <person name="Tanizawa Y."/>
        </authorList>
    </citation>
    <scope>NUCLEOTIDE SEQUENCE [LARGE SCALE GENOMIC DNA]</scope>
    <source>
        <strain evidence="2">TKL145</strain>
    </source>
</reference>
<dbReference type="Proteomes" id="UP001437574">
    <property type="component" value="Unassembled WGS sequence"/>
</dbReference>
<sequence length="107" mass="12118">MSRKIRYIRLVDNADEVIDFLLLVILCGGIEGVKAPNGKMIDNDDISFLPPIAASDLLGELNPDPDFLKNFCLDPQAKSKVFGEYWEKYADDVEDLKKHMMKGNNKE</sequence>
<dbReference type="RefSeq" id="WP_353302339.1">
    <property type="nucleotide sequence ID" value="NZ_BAAAAK010000001.1"/>
</dbReference>
<gene>
    <name evidence="1" type="ORF">LATKL145_01310</name>
</gene>
<protein>
    <submittedName>
        <fullName evidence="1">Uncharacterized protein</fullName>
    </submittedName>
</protein>
<evidence type="ECO:0000313" key="1">
    <source>
        <dbReference type="EMBL" id="GAA0041721.1"/>
    </source>
</evidence>
<accession>A0ABC9VLB8</accession>
<name>A0ABC9VLB8_LACAM</name>
<comment type="caution">
    <text evidence="1">The sequence shown here is derived from an EMBL/GenBank/DDBJ whole genome shotgun (WGS) entry which is preliminary data.</text>
</comment>
<evidence type="ECO:0000313" key="2">
    <source>
        <dbReference type="Proteomes" id="UP001437574"/>
    </source>
</evidence>
<proteinExistence type="predicted"/>
<dbReference type="EMBL" id="BAAAAK010000001">
    <property type="protein sequence ID" value="GAA0041721.1"/>
    <property type="molecule type" value="Genomic_DNA"/>
</dbReference>
<dbReference type="AlphaFoldDB" id="A0ABC9VLB8"/>